<name>A0AAV7SDF4_PLEWA</name>
<keyword evidence="9" id="KW-1185">Reference proteome</keyword>
<comment type="subcellular location">
    <subcellularLocation>
        <location evidence="1">Nucleus</location>
    </subcellularLocation>
</comment>
<feature type="compositionally biased region" description="Basic and acidic residues" evidence="6">
    <location>
        <begin position="1"/>
        <end position="11"/>
    </location>
</feature>
<keyword evidence="3" id="KW-0863">Zinc-finger</keyword>
<evidence type="ECO:0000256" key="3">
    <source>
        <dbReference type="ARBA" id="ARBA00022771"/>
    </source>
</evidence>
<keyword evidence="5" id="KW-0539">Nucleus</keyword>
<evidence type="ECO:0000256" key="6">
    <source>
        <dbReference type="SAM" id="MobiDB-lite"/>
    </source>
</evidence>
<dbReference type="AlphaFoldDB" id="A0AAV7SDF4"/>
<evidence type="ECO:0000256" key="1">
    <source>
        <dbReference type="ARBA" id="ARBA00004123"/>
    </source>
</evidence>
<feature type="region of interest" description="Disordered" evidence="6">
    <location>
        <begin position="1"/>
        <end position="22"/>
    </location>
</feature>
<dbReference type="InterPro" id="IPR012337">
    <property type="entry name" value="RNaseH-like_sf"/>
</dbReference>
<dbReference type="InterPro" id="IPR008906">
    <property type="entry name" value="HATC_C_dom"/>
</dbReference>
<comment type="caution">
    <text evidence="8">The sequence shown here is derived from an EMBL/GenBank/DDBJ whole genome shotgun (WGS) entry which is preliminary data.</text>
</comment>
<keyword evidence="2" id="KW-0479">Metal-binding</keyword>
<evidence type="ECO:0000313" key="9">
    <source>
        <dbReference type="Proteomes" id="UP001066276"/>
    </source>
</evidence>
<organism evidence="8 9">
    <name type="scientific">Pleurodeles waltl</name>
    <name type="common">Iberian ribbed newt</name>
    <dbReference type="NCBI Taxonomy" id="8319"/>
    <lineage>
        <taxon>Eukaryota</taxon>
        <taxon>Metazoa</taxon>
        <taxon>Chordata</taxon>
        <taxon>Craniata</taxon>
        <taxon>Vertebrata</taxon>
        <taxon>Euteleostomi</taxon>
        <taxon>Amphibia</taxon>
        <taxon>Batrachia</taxon>
        <taxon>Caudata</taxon>
        <taxon>Salamandroidea</taxon>
        <taxon>Salamandridae</taxon>
        <taxon>Pleurodelinae</taxon>
        <taxon>Pleurodeles</taxon>
    </lineage>
</organism>
<gene>
    <name evidence="8" type="ORF">NDU88_001635</name>
</gene>
<dbReference type="Proteomes" id="UP001066276">
    <property type="component" value="Chromosome 4_2"/>
</dbReference>
<dbReference type="Pfam" id="PF05699">
    <property type="entry name" value="Dimer_Tnp_hAT"/>
    <property type="match status" value="1"/>
</dbReference>
<protein>
    <recommendedName>
        <fullName evidence="7">HAT C-terminal dimerisation domain-containing protein</fullName>
    </recommendedName>
</protein>
<dbReference type="EMBL" id="JANPWB010000008">
    <property type="protein sequence ID" value="KAJ1161148.1"/>
    <property type="molecule type" value="Genomic_DNA"/>
</dbReference>
<evidence type="ECO:0000256" key="5">
    <source>
        <dbReference type="ARBA" id="ARBA00023242"/>
    </source>
</evidence>
<sequence>MDSYGPEDREVSTTPGSEHPVITSVFSLSVKLEDETGLKEEPNIEGKTMGETSLALAYFENPKEETCFKEEEPELVERTPAKTVQAEPGRAKGRPPADYRCKSQRGPNCDTGIPLNPAEDYMQENQDFSVEEVAGQKMLICKFCKETVPISAGKTANLTAEHLASKTHLLFKKQPNCDSLHQLSLTKTLTSFKRKREEEKDVVHEFARALVKSGTSLHQIDGPIGNLFRRCAPMGTTMPTSTEMHEKYLPELFLTDVKHISELLHGDVKISVTIDESLEMHGDPAMAVLFTFCDSKNGWVRRTLMADVDIAENCNAVLIGVLLQKVLCRFNKNLSDIVLILIDSPAYMKAVCDDLSKGMPEFKPFLVRDPCRMLDGMLESALKSSELMRNTVDFVVCCGAVFRDARELKHKYFLFCAVYGMKDRMIPDVCSSWWFSVLDAVSAILSMWRPFTEFILRYRATGKKCEDIRSHIDSELKKSTVYCILTFLKENTAALVDITKKLECENTLVSQVYRIIAADVKILLESKLGEAFNDFGPATCALLECLPLEKRRAVEKEFRTFYLTMHEKWLAVMHRNLPSATLSRGLNDASLWYSVQVLDPFRKGEFSPDFEKYRFIFHRFSDTEAISTQFNSYVAEPVPENSNLIAHQYWQGKLQQWPELANCALAVLALPVSSTNVERTFSQMQNLVQRKEQAGMIKDLLKKYCMLYYNKFDV</sequence>
<evidence type="ECO:0000256" key="4">
    <source>
        <dbReference type="ARBA" id="ARBA00022833"/>
    </source>
</evidence>
<dbReference type="GO" id="GO:0046983">
    <property type="term" value="F:protein dimerization activity"/>
    <property type="evidence" value="ECO:0007669"/>
    <property type="project" value="InterPro"/>
</dbReference>
<evidence type="ECO:0000259" key="7">
    <source>
        <dbReference type="Pfam" id="PF05699"/>
    </source>
</evidence>
<feature type="compositionally biased region" description="Basic and acidic residues" evidence="6">
    <location>
        <begin position="71"/>
        <end position="80"/>
    </location>
</feature>
<proteinExistence type="predicted"/>
<accession>A0AAV7SDF4</accession>
<dbReference type="GO" id="GO:0008270">
    <property type="term" value="F:zinc ion binding"/>
    <property type="evidence" value="ECO:0007669"/>
    <property type="project" value="UniProtKB-KW"/>
</dbReference>
<dbReference type="GO" id="GO:0005634">
    <property type="term" value="C:nucleus"/>
    <property type="evidence" value="ECO:0007669"/>
    <property type="project" value="UniProtKB-SubCell"/>
</dbReference>
<reference evidence="8" key="1">
    <citation type="journal article" date="2022" name="bioRxiv">
        <title>Sequencing and chromosome-scale assembly of the giantPleurodeles waltlgenome.</title>
        <authorList>
            <person name="Brown T."/>
            <person name="Elewa A."/>
            <person name="Iarovenko S."/>
            <person name="Subramanian E."/>
            <person name="Araus A.J."/>
            <person name="Petzold A."/>
            <person name="Susuki M."/>
            <person name="Suzuki K.-i.T."/>
            <person name="Hayashi T."/>
            <person name="Toyoda A."/>
            <person name="Oliveira C."/>
            <person name="Osipova E."/>
            <person name="Leigh N.D."/>
            <person name="Simon A."/>
            <person name="Yun M.H."/>
        </authorList>
    </citation>
    <scope>NUCLEOTIDE SEQUENCE</scope>
    <source>
        <strain evidence="8">20211129_DDA</strain>
        <tissue evidence="8">Liver</tissue>
    </source>
</reference>
<feature type="domain" description="HAT C-terminal dimerisation" evidence="7">
    <location>
        <begin position="631"/>
        <end position="691"/>
    </location>
</feature>
<dbReference type="PANTHER" id="PTHR46481">
    <property type="entry name" value="ZINC FINGER BED DOMAIN-CONTAINING PROTEIN 4"/>
    <property type="match status" value="1"/>
</dbReference>
<keyword evidence="4" id="KW-0862">Zinc</keyword>
<feature type="region of interest" description="Disordered" evidence="6">
    <location>
        <begin position="71"/>
        <end position="108"/>
    </location>
</feature>
<evidence type="ECO:0000256" key="2">
    <source>
        <dbReference type="ARBA" id="ARBA00022723"/>
    </source>
</evidence>
<dbReference type="PANTHER" id="PTHR46481:SF10">
    <property type="entry name" value="ZINC FINGER BED DOMAIN-CONTAINING PROTEIN 39"/>
    <property type="match status" value="1"/>
</dbReference>
<dbReference type="InterPro" id="IPR052035">
    <property type="entry name" value="ZnF_BED_domain_contain"/>
</dbReference>
<evidence type="ECO:0000313" key="8">
    <source>
        <dbReference type="EMBL" id="KAJ1161148.1"/>
    </source>
</evidence>
<dbReference type="SUPFAM" id="SSF53098">
    <property type="entry name" value="Ribonuclease H-like"/>
    <property type="match status" value="1"/>
</dbReference>